<name>U2DVZ3_9BACE</name>
<sequence length="68" mass="8087">MDPYLDFLLFMLLLFSKNFAILASLLEKRRKGNIFMSDWHIPYGSLFILNDYLCRLKQKTVNSKIANR</sequence>
<gene>
    <name evidence="2" type="ORF">HMPREF1981_01326</name>
</gene>
<reference evidence="2 3" key="1">
    <citation type="submission" date="2013-08" db="EMBL/GenBank/DDBJ databases">
        <authorList>
            <person name="Weinstock G."/>
            <person name="Sodergren E."/>
            <person name="Wylie T."/>
            <person name="Fulton L."/>
            <person name="Fulton R."/>
            <person name="Fronick C."/>
            <person name="O'Laughlin M."/>
            <person name="Godfrey J."/>
            <person name="Miner T."/>
            <person name="Herter B."/>
            <person name="Appelbaum E."/>
            <person name="Cordes M."/>
            <person name="Lek S."/>
            <person name="Wollam A."/>
            <person name="Pepin K.H."/>
            <person name="Palsikar V.B."/>
            <person name="Mitreva M."/>
            <person name="Wilson R.K."/>
        </authorList>
    </citation>
    <scope>NUCLEOTIDE SEQUENCE [LARGE SCALE GENOMIC DNA]</scope>
    <source>
        <strain evidence="2 3">F0041</strain>
    </source>
</reference>
<keyword evidence="1" id="KW-0472">Membrane</keyword>
<feature type="transmembrane region" description="Helical" evidence="1">
    <location>
        <begin position="6"/>
        <end position="26"/>
    </location>
</feature>
<keyword evidence="1" id="KW-1133">Transmembrane helix</keyword>
<comment type="caution">
    <text evidence="2">The sequence shown here is derived from an EMBL/GenBank/DDBJ whole genome shotgun (WGS) entry which is preliminary data.</text>
</comment>
<evidence type="ECO:0000313" key="3">
    <source>
        <dbReference type="Proteomes" id="UP000016496"/>
    </source>
</evidence>
<protein>
    <submittedName>
        <fullName evidence="2">Uncharacterized protein</fullName>
    </submittedName>
</protein>
<organism evidence="2 3">
    <name type="scientific">Bacteroides pyogenes F0041</name>
    <dbReference type="NCBI Taxonomy" id="1321819"/>
    <lineage>
        <taxon>Bacteria</taxon>
        <taxon>Pseudomonadati</taxon>
        <taxon>Bacteroidota</taxon>
        <taxon>Bacteroidia</taxon>
        <taxon>Bacteroidales</taxon>
        <taxon>Bacteroidaceae</taxon>
        <taxon>Bacteroides</taxon>
    </lineage>
</organism>
<evidence type="ECO:0000313" key="2">
    <source>
        <dbReference type="EMBL" id="ERI85812.1"/>
    </source>
</evidence>
<dbReference type="AlphaFoldDB" id="U2DVZ3"/>
<dbReference type="Proteomes" id="UP000016496">
    <property type="component" value="Unassembled WGS sequence"/>
</dbReference>
<dbReference type="HOGENOM" id="CLU_2785307_0_0_10"/>
<evidence type="ECO:0000256" key="1">
    <source>
        <dbReference type="SAM" id="Phobius"/>
    </source>
</evidence>
<dbReference type="EMBL" id="AWSV01000075">
    <property type="protein sequence ID" value="ERI85812.1"/>
    <property type="molecule type" value="Genomic_DNA"/>
</dbReference>
<accession>U2DVZ3</accession>
<proteinExistence type="predicted"/>
<keyword evidence="1" id="KW-0812">Transmembrane</keyword>